<dbReference type="EMBL" id="VSWD01000005">
    <property type="protein sequence ID" value="KAK3101898.1"/>
    <property type="molecule type" value="Genomic_DNA"/>
</dbReference>
<keyword evidence="2" id="KW-0472">Membrane</keyword>
<organism evidence="3 4">
    <name type="scientific">Pinctada imbricata</name>
    <name type="common">Atlantic pearl-oyster</name>
    <name type="synonym">Pinctada martensii</name>
    <dbReference type="NCBI Taxonomy" id="66713"/>
    <lineage>
        <taxon>Eukaryota</taxon>
        <taxon>Metazoa</taxon>
        <taxon>Spiralia</taxon>
        <taxon>Lophotrochozoa</taxon>
        <taxon>Mollusca</taxon>
        <taxon>Bivalvia</taxon>
        <taxon>Autobranchia</taxon>
        <taxon>Pteriomorphia</taxon>
        <taxon>Pterioida</taxon>
        <taxon>Pterioidea</taxon>
        <taxon>Pteriidae</taxon>
        <taxon>Pinctada</taxon>
    </lineage>
</organism>
<evidence type="ECO:0000256" key="2">
    <source>
        <dbReference type="SAM" id="Phobius"/>
    </source>
</evidence>
<protein>
    <submittedName>
        <fullName evidence="3">Uncharacterized protein</fullName>
    </submittedName>
</protein>
<accession>A0AA89C6V7</accession>
<evidence type="ECO:0000313" key="3">
    <source>
        <dbReference type="EMBL" id="KAK3101898.1"/>
    </source>
</evidence>
<evidence type="ECO:0000256" key="1">
    <source>
        <dbReference type="SAM" id="MobiDB-lite"/>
    </source>
</evidence>
<feature type="region of interest" description="Disordered" evidence="1">
    <location>
        <begin position="30"/>
        <end position="61"/>
    </location>
</feature>
<sequence>MEADEDRFPFNISNTEYQYVMPRLPSSFLPQGNDTSWRSDSEPSSGISSSGSNESFSTDESDEFTYHVGPIVLRRPRNRLEQRRVVRGGVFGLYHEIYTTIGEIFSNPNRVIMCMVWLGYTISIMIIANSFFPYMLLYSLLFILILYAETMQDQGRQLRNA</sequence>
<gene>
    <name evidence="3" type="ORF">FSP39_007166</name>
</gene>
<feature type="transmembrane region" description="Helical" evidence="2">
    <location>
        <begin position="134"/>
        <end position="150"/>
    </location>
</feature>
<keyword evidence="4" id="KW-1185">Reference proteome</keyword>
<evidence type="ECO:0000313" key="4">
    <source>
        <dbReference type="Proteomes" id="UP001186944"/>
    </source>
</evidence>
<feature type="compositionally biased region" description="Low complexity" evidence="1">
    <location>
        <begin position="42"/>
        <end position="56"/>
    </location>
</feature>
<name>A0AA89C6V7_PINIB</name>
<dbReference type="AlphaFoldDB" id="A0AA89C6V7"/>
<keyword evidence="2" id="KW-1133">Transmembrane helix</keyword>
<dbReference type="Proteomes" id="UP001186944">
    <property type="component" value="Unassembled WGS sequence"/>
</dbReference>
<proteinExistence type="predicted"/>
<keyword evidence="2" id="KW-0812">Transmembrane</keyword>
<comment type="caution">
    <text evidence="3">The sequence shown here is derived from an EMBL/GenBank/DDBJ whole genome shotgun (WGS) entry which is preliminary data.</text>
</comment>
<reference evidence="3" key="1">
    <citation type="submission" date="2019-08" db="EMBL/GenBank/DDBJ databases">
        <title>The improved chromosome-level genome for the pearl oyster Pinctada fucata martensii using PacBio sequencing and Hi-C.</title>
        <authorList>
            <person name="Zheng Z."/>
        </authorList>
    </citation>
    <scope>NUCLEOTIDE SEQUENCE</scope>
    <source>
        <strain evidence="3">ZZ-2019</strain>
        <tissue evidence="3">Adductor muscle</tissue>
    </source>
</reference>